<dbReference type="Proteomes" id="UP000050836">
    <property type="component" value="Unassembled WGS sequence"/>
</dbReference>
<evidence type="ECO:0000259" key="2">
    <source>
        <dbReference type="Pfam" id="PF01636"/>
    </source>
</evidence>
<accession>A0A0R0AQR5</accession>
<comment type="similarity">
    <text evidence="1">Belongs to the pseudomonas-type ThrB family.</text>
</comment>
<dbReference type="InterPro" id="IPR011009">
    <property type="entry name" value="Kinase-like_dom_sf"/>
</dbReference>
<feature type="domain" description="Aminoglycoside phosphotransferase" evidence="2">
    <location>
        <begin position="58"/>
        <end position="310"/>
    </location>
</feature>
<dbReference type="GO" id="GO:0009088">
    <property type="term" value="P:threonine biosynthetic process"/>
    <property type="evidence" value="ECO:0007669"/>
    <property type="project" value="TreeGrafter"/>
</dbReference>
<dbReference type="GO" id="GO:0004413">
    <property type="term" value="F:homoserine kinase activity"/>
    <property type="evidence" value="ECO:0007669"/>
    <property type="project" value="TreeGrafter"/>
</dbReference>
<dbReference type="RefSeq" id="WP_054657906.1">
    <property type="nucleotide sequence ID" value="NZ_BAZI01000044.1"/>
</dbReference>
<protein>
    <submittedName>
        <fullName evidence="3">Aminoglycoside phosphotransferase</fullName>
    </submittedName>
</protein>
<comment type="caution">
    <text evidence="3">The sequence shown here is derived from an EMBL/GenBank/DDBJ whole genome shotgun (WGS) entry which is preliminary data.</text>
</comment>
<dbReference type="PANTHER" id="PTHR21064">
    <property type="entry name" value="AMINOGLYCOSIDE PHOSPHOTRANSFERASE DOMAIN-CONTAINING PROTEIN-RELATED"/>
    <property type="match status" value="1"/>
</dbReference>
<dbReference type="Gene3D" id="3.90.1200.10">
    <property type="match status" value="1"/>
</dbReference>
<keyword evidence="4" id="KW-1185">Reference proteome</keyword>
<dbReference type="PANTHER" id="PTHR21064:SF6">
    <property type="entry name" value="AMINOGLYCOSIDE PHOSPHOTRANSFERASE DOMAIN-CONTAINING PROTEIN"/>
    <property type="match status" value="1"/>
</dbReference>
<dbReference type="Pfam" id="PF01636">
    <property type="entry name" value="APH"/>
    <property type="match status" value="1"/>
</dbReference>
<dbReference type="SUPFAM" id="SSF56112">
    <property type="entry name" value="Protein kinase-like (PK-like)"/>
    <property type="match status" value="1"/>
</dbReference>
<name>A0A0R0AQR5_9GAMM</name>
<evidence type="ECO:0000313" key="4">
    <source>
        <dbReference type="Proteomes" id="UP000050836"/>
    </source>
</evidence>
<organism evidence="3 4">
    <name type="scientific">Stenotrophomonas pictorum JCM 9942</name>
    <dbReference type="NCBI Taxonomy" id="1236960"/>
    <lineage>
        <taxon>Bacteria</taxon>
        <taxon>Pseudomonadati</taxon>
        <taxon>Pseudomonadota</taxon>
        <taxon>Gammaproteobacteria</taxon>
        <taxon>Lysobacterales</taxon>
        <taxon>Lysobacteraceae</taxon>
        <taxon>Stenotrophomonas</taxon>
    </lineage>
</organism>
<dbReference type="AlphaFoldDB" id="A0A0R0AQR5"/>
<evidence type="ECO:0000256" key="1">
    <source>
        <dbReference type="ARBA" id="ARBA00038240"/>
    </source>
</evidence>
<dbReference type="EMBL" id="LLXS01000008">
    <property type="protein sequence ID" value="KRG44282.1"/>
    <property type="molecule type" value="Genomic_DNA"/>
</dbReference>
<evidence type="ECO:0000313" key="3">
    <source>
        <dbReference type="EMBL" id="KRG44282.1"/>
    </source>
</evidence>
<dbReference type="InterPro" id="IPR050249">
    <property type="entry name" value="Pseudomonas-type_ThrB"/>
</dbReference>
<reference evidence="3 4" key="1">
    <citation type="submission" date="2015-10" db="EMBL/GenBank/DDBJ databases">
        <title>Genome sequencing and analysis of members of genus Stenotrophomonas.</title>
        <authorList>
            <person name="Patil P.P."/>
            <person name="Midha S."/>
            <person name="Patil P.B."/>
        </authorList>
    </citation>
    <scope>NUCLEOTIDE SEQUENCE [LARGE SCALE GENOMIC DNA]</scope>
    <source>
        <strain evidence="3 4">JCM 9942</strain>
    </source>
</reference>
<dbReference type="InterPro" id="IPR002575">
    <property type="entry name" value="Aminoglycoside_PTrfase"/>
</dbReference>
<keyword evidence="3" id="KW-0808">Transferase</keyword>
<sequence length="378" mass="41614">MNNTDHRVQGLNNDEVAADWPAISAREIAWLSGRFPQLEGAGAVLWHSPRPMSAAAIVEGRHGQVFIKRHHHSVRTAASLGEEHRFIAHLAAAGVPVVQVMGDRDGATAIEHGHWTYELHALAAGQDLYRDAPSWTPPLDPGHARAAGAMLAILHNAAAGYHAPQRSTHMLVARDDLIRAADPIAQLQRDLVERPALADYLARKPWQHDLQQTVLPWHRALGERLHREPRLWAHNDWHVSNLLWRDTGNTPRVASVLDFGLASPTSALFDLATAIERNAVAWLELERGEQAVHTGIALALLDGYRRVRPLSAAHVQLLADLLPIVHFDFALSEVEYFHGATGSTANADIAWHTFLLGHAQWFTRNPGQALLAALRAAA</sequence>
<dbReference type="OrthoDB" id="3266537at2"/>
<proteinExistence type="inferred from homology"/>
<gene>
    <name evidence="3" type="ORF">ARC78_05695</name>
</gene>